<feature type="transmembrane region" description="Helical" evidence="7">
    <location>
        <begin position="27"/>
        <end position="47"/>
    </location>
</feature>
<evidence type="ECO:0000313" key="10">
    <source>
        <dbReference type="Proteomes" id="UP000076555"/>
    </source>
</evidence>
<feature type="transmembrane region" description="Helical" evidence="7">
    <location>
        <begin position="277"/>
        <end position="299"/>
    </location>
</feature>
<dbReference type="InterPro" id="IPR005891">
    <property type="entry name" value="DevC"/>
</dbReference>
<dbReference type="PIRSF" id="PIRSF031773">
    <property type="entry name" value="DevC"/>
    <property type="match status" value="1"/>
</dbReference>
<dbReference type="InterPro" id="IPR051125">
    <property type="entry name" value="ABC-4/HrtB_transporter"/>
</dbReference>
<comment type="caution">
    <text evidence="9">The sequence shown here is derived from an EMBL/GenBank/DDBJ whole genome shotgun (WGS) entry which is preliminary data.</text>
</comment>
<feature type="transmembrane region" description="Helical" evidence="7">
    <location>
        <begin position="320"/>
        <end position="346"/>
    </location>
</feature>
<dbReference type="InterPro" id="IPR003838">
    <property type="entry name" value="ABC3_permease_C"/>
</dbReference>
<evidence type="ECO:0000256" key="7">
    <source>
        <dbReference type="SAM" id="Phobius"/>
    </source>
</evidence>
<sequence>MLKSTLKKIKFQYSIAWSQLSHQKMRLLVAMGGIAFANILIFMQLGFRQLFTSGATVLPESLKGDLFLLHPDSRFLGAIEFDRLRLYQAAGIKGVADTIPVYINSGVSWAYTQNYQSYEVRIVAFNPQKKVFNIAEINQQRYKISMPNSFLFDRFAQQELGNIVEDFSKAESKNTQPHQIKVLINRRKADIVGLFNLGNSFFLGTGNLITSEANYQEIFGNNILNRVSIGIVNLNPDVNPDAVKAGIKKNVPGINVYSHQELIAKELKYQEENPAELIFSFGAIMGFIIGVVIVYQVLYADVRDHLAEYATLKAMGYSDIYLLAIIFQEATILTILGFIPGFLVSLSMYNFLASMTRLELAMTPELAVIVFLLTFVMCIVSAAIASSKLRYADPADVF</sequence>
<accession>A0A166JSZ9</accession>
<organism evidence="9 10">
    <name type="scientific">Nodularia spumigena CENA596</name>
    <dbReference type="NCBI Taxonomy" id="1819295"/>
    <lineage>
        <taxon>Bacteria</taxon>
        <taxon>Bacillati</taxon>
        <taxon>Cyanobacteriota</taxon>
        <taxon>Cyanophyceae</taxon>
        <taxon>Nostocales</taxon>
        <taxon>Nodulariaceae</taxon>
        <taxon>Nodularia</taxon>
    </lineage>
</organism>
<dbReference type="GO" id="GO:0005886">
    <property type="term" value="C:plasma membrane"/>
    <property type="evidence" value="ECO:0007669"/>
    <property type="project" value="UniProtKB-SubCell"/>
</dbReference>
<evidence type="ECO:0000313" key="9">
    <source>
        <dbReference type="EMBL" id="KZL50090.1"/>
    </source>
</evidence>
<name>A0A166JSZ9_NODSP</name>
<dbReference type="EMBL" id="LWAJ01000113">
    <property type="protein sequence ID" value="KZL50090.1"/>
    <property type="molecule type" value="Genomic_DNA"/>
</dbReference>
<dbReference type="NCBIfam" id="TIGR01185">
    <property type="entry name" value="devC"/>
    <property type="match status" value="1"/>
</dbReference>
<feature type="transmembrane region" description="Helical" evidence="7">
    <location>
        <begin position="366"/>
        <end position="385"/>
    </location>
</feature>
<comment type="subcellular location">
    <subcellularLocation>
        <location evidence="1">Cell membrane</location>
        <topology evidence="1">Multi-pass membrane protein</topology>
    </subcellularLocation>
</comment>
<protein>
    <submittedName>
        <fullName evidence="9">ABC transporter permease</fullName>
    </submittedName>
</protein>
<evidence type="ECO:0000256" key="2">
    <source>
        <dbReference type="ARBA" id="ARBA00022448"/>
    </source>
</evidence>
<dbReference type="PANTHER" id="PTHR43738">
    <property type="entry name" value="ABC TRANSPORTER, MEMBRANE PROTEIN"/>
    <property type="match status" value="1"/>
</dbReference>
<dbReference type="RefSeq" id="WP_063872558.1">
    <property type="nucleotide sequence ID" value="NZ_CAWMRI010000113.1"/>
</dbReference>
<keyword evidence="6 7" id="KW-0472">Membrane</keyword>
<gene>
    <name evidence="9" type="ORF">A2T98_09425</name>
</gene>
<feature type="domain" description="ABC3 transporter permease C-terminal" evidence="8">
    <location>
        <begin position="282"/>
        <end position="393"/>
    </location>
</feature>
<keyword evidence="3" id="KW-1003">Cell membrane</keyword>
<dbReference type="OrthoDB" id="417886at2"/>
<evidence type="ECO:0000256" key="5">
    <source>
        <dbReference type="ARBA" id="ARBA00022989"/>
    </source>
</evidence>
<dbReference type="PANTHER" id="PTHR43738:SF1">
    <property type="entry name" value="HEMIN TRANSPORT SYSTEM PERMEASE PROTEIN HRTB-RELATED"/>
    <property type="match status" value="1"/>
</dbReference>
<evidence type="ECO:0000259" key="8">
    <source>
        <dbReference type="Pfam" id="PF02687"/>
    </source>
</evidence>
<evidence type="ECO:0000256" key="3">
    <source>
        <dbReference type="ARBA" id="ARBA00022475"/>
    </source>
</evidence>
<dbReference type="Pfam" id="PF02687">
    <property type="entry name" value="FtsX"/>
    <property type="match status" value="1"/>
</dbReference>
<reference evidence="9 10" key="1">
    <citation type="submission" date="2016-04" db="EMBL/GenBank/DDBJ databases">
        <title>Draft Genome Assembly of the Bloom-forming Cyanobacterium Nodularia spumigena Strain CENA596 in Shrimp Production Ponds.</title>
        <authorList>
            <person name="Popin R.V."/>
            <person name="Rigonato J."/>
            <person name="Abreu V.A."/>
            <person name="Andreote A.P."/>
            <person name="Silveira S.B."/>
            <person name="Odebrecht C."/>
            <person name="Fiore M.F."/>
        </authorList>
    </citation>
    <scope>NUCLEOTIDE SEQUENCE [LARGE SCALE GENOMIC DNA]</scope>
    <source>
        <strain evidence="9 10">CENA596</strain>
    </source>
</reference>
<proteinExistence type="predicted"/>
<evidence type="ECO:0000256" key="6">
    <source>
        <dbReference type="ARBA" id="ARBA00023136"/>
    </source>
</evidence>
<evidence type="ECO:0000256" key="1">
    <source>
        <dbReference type="ARBA" id="ARBA00004651"/>
    </source>
</evidence>
<dbReference type="AlphaFoldDB" id="A0A166JSZ9"/>
<keyword evidence="5 7" id="KW-1133">Transmembrane helix</keyword>
<keyword evidence="4 7" id="KW-0812">Transmembrane</keyword>
<keyword evidence="2" id="KW-0813">Transport</keyword>
<dbReference type="Proteomes" id="UP000076555">
    <property type="component" value="Unassembled WGS sequence"/>
</dbReference>
<evidence type="ECO:0000256" key="4">
    <source>
        <dbReference type="ARBA" id="ARBA00022692"/>
    </source>
</evidence>